<accession>A0A916VE04</accession>
<dbReference type="GO" id="GO:0019350">
    <property type="term" value="P:teichoic acid biosynthetic process"/>
    <property type="evidence" value="ECO:0007669"/>
    <property type="project" value="UniProtKB-KW"/>
</dbReference>
<evidence type="ECO:0000256" key="5">
    <source>
        <dbReference type="ARBA" id="ARBA00022944"/>
    </source>
</evidence>
<dbReference type="Proteomes" id="UP000613208">
    <property type="component" value="Unassembled WGS sequence"/>
</dbReference>
<protein>
    <submittedName>
        <fullName evidence="7">Teichoic acid biosynthesis protein F</fullName>
    </submittedName>
</protein>
<organism evidence="7 8">
    <name type="scientific">Anaerostipes butyraticus</name>
    <dbReference type="NCBI Taxonomy" id="645466"/>
    <lineage>
        <taxon>Bacteria</taxon>
        <taxon>Bacillati</taxon>
        <taxon>Bacillota</taxon>
        <taxon>Clostridia</taxon>
        <taxon>Lachnospirales</taxon>
        <taxon>Lachnospiraceae</taxon>
        <taxon>Anaerostipes</taxon>
    </lineage>
</organism>
<dbReference type="PANTHER" id="PTHR37316:SF3">
    <property type="entry name" value="TEICHOIC ACID GLYCEROL-PHOSPHATE TRANSFERASE"/>
    <property type="match status" value="1"/>
</dbReference>
<evidence type="ECO:0000256" key="1">
    <source>
        <dbReference type="ARBA" id="ARBA00004202"/>
    </source>
</evidence>
<keyword evidence="4" id="KW-0808">Transferase</keyword>
<proteinExistence type="inferred from homology"/>
<keyword evidence="8" id="KW-1185">Reference proteome</keyword>
<keyword evidence="6" id="KW-0472">Membrane</keyword>
<dbReference type="InterPro" id="IPR043148">
    <property type="entry name" value="TagF_C"/>
</dbReference>
<dbReference type="PANTHER" id="PTHR37316">
    <property type="entry name" value="TEICHOIC ACID GLYCEROL-PHOSPHATE PRIMASE"/>
    <property type="match status" value="1"/>
</dbReference>
<evidence type="ECO:0000313" key="8">
    <source>
        <dbReference type="Proteomes" id="UP000613208"/>
    </source>
</evidence>
<dbReference type="RefSeq" id="WP_201311903.1">
    <property type="nucleotide sequence ID" value="NZ_BLYI01000062.1"/>
</dbReference>
<evidence type="ECO:0000256" key="2">
    <source>
        <dbReference type="ARBA" id="ARBA00010488"/>
    </source>
</evidence>
<evidence type="ECO:0000256" key="4">
    <source>
        <dbReference type="ARBA" id="ARBA00022679"/>
    </source>
</evidence>
<evidence type="ECO:0000256" key="3">
    <source>
        <dbReference type="ARBA" id="ARBA00022475"/>
    </source>
</evidence>
<dbReference type="InterPro" id="IPR043149">
    <property type="entry name" value="TagF_N"/>
</dbReference>
<dbReference type="GO" id="GO:0047355">
    <property type="term" value="F:CDP-glycerol glycerophosphotransferase activity"/>
    <property type="evidence" value="ECO:0007669"/>
    <property type="project" value="InterPro"/>
</dbReference>
<name>A0A916VE04_9FIRM</name>
<gene>
    <name evidence="7" type="ORF">ANBU17_25880</name>
</gene>
<evidence type="ECO:0000256" key="6">
    <source>
        <dbReference type="ARBA" id="ARBA00023136"/>
    </source>
</evidence>
<keyword evidence="5" id="KW-0777">Teichoic acid biosynthesis</keyword>
<dbReference type="Gene3D" id="3.40.50.11820">
    <property type="match status" value="1"/>
</dbReference>
<evidence type="ECO:0000313" key="7">
    <source>
        <dbReference type="EMBL" id="GFO86241.1"/>
    </source>
</evidence>
<comment type="similarity">
    <text evidence="2">Belongs to the CDP-glycerol glycerophosphotransferase family.</text>
</comment>
<dbReference type="Gene3D" id="3.40.50.12580">
    <property type="match status" value="1"/>
</dbReference>
<dbReference type="InterPro" id="IPR007554">
    <property type="entry name" value="Glycerophosphate_synth"/>
</dbReference>
<dbReference type="AlphaFoldDB" id="A0A916VE04"/>
<dbReference type="GO" id="GO:0005886">
    <property type="term" value="C:plasma membrane"/>
    <property type="evidence" value="ECO:0007669"/>
    <property type="project" value="UniProtKB-SubCell"/>
</dbReference>
<sequence length="389" mass="46207">MKNAAGLLIKYFIMYLSCLFPRSRKIYVFGAWLGEKFADNPKYLFLEAQDDPEIRPVWITKNPDVCRQVRAMGYEAYLSHSLKGIWMQLRAKYAVVCNGISDLNHAFLGRAVFLNLWHGVPLKKVGYDDDKVKNWDSRGQKIRRLIQQIPLGREYVAATSENYKPIYESAFRRPSDHILVVGQPRNDIFFDREGKFPVQHRLRNAARGRKIILYAPTHRQEGRILFPLEEHFDFQRLNQWCQEHHAVFVIKRHFYHQEDPVDFSGYSNIADITDKSMDIQELLMDTDLLITDYSSTYIDYLLLDRPMVFYDFDYQDYLRTDREMYYDYDEVTPGYKAETFGQLLDELDLIFQGEDQWREERRRVRDLFYCAQGQKAVGRKLLEFLKDIS</sequence>
<dbReference type="InterPro" id="IPR051612">
    <property type="entry name" value="Teichoic_Acid_Biosynth"/>
</dbReference>
<dbReference type="SUPFAM" id="SSF53756">
    <property type="entry name" value="UDP-Glycosyltransferase/glycogen phosphorylase"/>
    <property type="match status" value="1"/>
</dbReference>
<dbReference type="EMBL" id="BLYI01000062">
    <property type="protein sequence ID" value="GFO86241.1"/>
    <property type="molecule type" value="Genomic_DNA"/>
</dbReference>
<dbReference type="Pfam" id="PF04464">
    <property type="entry name" value="Glyphos_transf"/>
    <property type="match status" value="1"/>
</dbReference>
<comment type="subcellular location">
    <subcellularLocation>
        <location evidence="1">Cell membrane</location>
        <topology evidence="1">Peripheral membrane protein</topology>
    </subcellularLocation>
</comment>
<comment type="caution">
    <text evidence="7">The sequence shown here is derived from an EMBL/GenBank/DDBJ whole genome shotgun (WGS) entry which is preliminary data.</text>
</comment>
<reference evidence="7" key="1">
    <citation type="submission" date="2020-06" db="EMBL/GenBank/DDBJ databases">
        <title>Characterization of fructooligosaccharide metabolism and fructooligosaccharide-degrading enzymes in human commensal butyrate producers.</title>
        <authorList>
            <person name="Tanno H."/>
            <person name="Fujii T."/>
            <person name="Hirano K."/>
            <person name="Maeno S."/>
            <person name="Tonozuka T."/>
            <person name="Sakamoto M."/>
            <person name="Ohkuma M."/>
            <person name="Tochio T."/>
            <person name="Endo A."/>
        </authorList>
    </citation>
    <scope>NUCLEOTIDE SEQUENCE</scope>
    <source>
        <strain evidence="7">JCM 17466</strain>
    </source>
</reference>
<keyword evidence="3" id="KW-1003">Cell membrane</keyword>